<proteinExistence type="predicted"/>
<name>A0ABZ1LJG2_9ACTN</name>
<sequence>MTVVPPRVIVVLTDQQRWGTTGAHGNPVGVTPEFDRLAREGTLVE</sequence>
<dbReference type="SUPFAM" id="SSF53649">
    <property type="entry name" value="Alkaline phosphatase-like"/>
    <property type="match status" value="1"/>
</dbReference>
<organism evidence="1 2">
    <name type="scientific">Streptomyces zaomyceticus</name>
    <dbReference type="NCBI Taxonomy" id="68286"/>
    <lineage>
        <taxon>Bacteria</taxon>
        <taxon>Bacillati</taxon>
        <taxon>Actinomycetota</taxon>
        <taxon>Actinomycetes</taxon>
        <taxon>Kitasatosporales</taxon>
        <taxon>Streptomycetaceae</taxon>
        <taxon>Streptomyces</taxon>
    </lineage>
</organism>
<keyword evidence="2" id="KW-1185">Reference proteome</keyword>
<dbReference type="EMBL" id="CP108188">
    <property type="protein sequence ID" value="WTR74662.1"/>
    <property type="molecule type" value="Genomic_DNA"/>
</dbReference>
<evidence type="ECO:0000313" key="1">
    <source>
        <dbReference type="EMBL" id="WTR74662.1"/>
    </source>
</evidence>
<evidence type="ECO:0000313" key="2">
    <source>
        <dbReference type="Proteomes" id="UP001622594"/>
    </source>
</evidence>
<accession>A0ABZ1LJG2</accession>
<dbReference type="InterPro" id="IPR017850">
    <property type="entry name" value="Alkaline_phosphatase_core_sf"/>
</dbReference>
<reference evidence="1 2" key="1">
    <citation type="submission" date="2022-10" db="EMBL/GenBank/DDBJ databases">
        <title>The complete genomes of actinobacterial strains from the NBC collection.</title>
        <authorList>
            <person name="Joergensen T.S."/>
            <person name="Alvarez Arevalo M."/>
            <person name="Sterndorff E.B."/>
            <person name="Faurdal D."/>
            <person name="Vuksanovic O."/>
            <person name="Mourched A.-S."/>
            <person name="Charusanti P."/>
            <person name="Shaw S."/>
            <person name="Blin K."/>
            <person name="Weber T."/>
        </authorList>
    </citation>
    <scope>NUCLEOTIDE SEQUENCE [LARGE SCALE GENOMIC DNA]</scope>
    <source>
        <strain evidence="1 2">NBC_00123</strain>
    </source>
</reference>
<protein>
    <submittedName>
        <fullName evidence="1">Sulfatase-like hydrolase/transferase</fullName>
    </submittedName>
</protein>
<dbReference type="Proteomes" id="UP001622594">
    <property type="component" value="Chromosome"/>
</dbReference>
<gene>
    <name evidence="1" type="ORF">OG814_37970</name>
</gene>
<dbReference type="Gene3D" id="3.40.720.10">
    <property type="entry name" value="Alkaline Phosphatase, subunit A"/>
    <property type="match status" value="1"/>
</dbReference>
<dbReference type="RefSeq" id="WP_371637278.1">
    <property type="nucleotide sequence ID" value="NZ_CP108062.1"/>
</dbReference>